<organism evidence="1 2">
    <name type="scientific">Plasmopara halstedii</name>
    <name type="common">Downy mildew of sunflower</name>
    <dbReference type="NCBI Taxonomy" id="4781"/>
    <lineage>
        <taxon>Eukaryota</taxon>
        <taxon>Sar</taxon>
        <taxon>Stramenopiles</taxon>
        <taxon>Oomycota</taxon>
        <taxon>Peronosporomycetes</taxon>
        <taxon>Peronosporales</taxon>
        <taxon>Peronosporaceae</taxon>
        <taxon>Plasmopara</taxon>
    </lineage>
</organism>
<proteinExistence type="predicted"/>
<evidence type="ECO:0000313" key="1">
    <source>
        <dbReference type="EMBL" id="CEG41042.1"/>
    </source>
</evidence>
<dbReference type="EMBL" id="CCYD01000524">
    <property type="protein sequence ID" value="CEG41042.1"/>
    <property type="molecule type" value="Genomic_DNA"/>
</dbReference>
<keyword evidence="2" id="KW-1185">Reference proteome</keyword>
<dbReference type="GeneID" id="36406266"/>
<evidence type="ECO:0000313" key="2">
    <source>
        <dbReference type="Proteomes" id="UP000054928"/>
    </source>
</evidence>
<dbReference type="AlphaFoldDB" id="A0A0P1AJ12"/>
<dbReference type="RefSeq" id="XP_024577411.1">
    <property type="nucleotide sequence ID" value="XM_024726767.1"/>
</dbReference>
<name>A0A0P1AJ12_PLAHL</name>
<reference evidence="2" key="1">
    <citation type="submission" date="2014-09" db="EMBL/GenBank/DDBJ databases">
        <authorList>
            <person name="Sharma Rahul"/>
            <person name="Thines Marco"/>
        </authorList>
    </citation>
    <scope>NUCLEOTIDE SEQUENCE [LARGE SCALE GENOMIC DNA]</scope>
</reference>
<dbReference type="Proteomes" id="UP000054928">
    <property type="component" value="Unassembled WGS sequence"/>
</dbReference>
<protein>
    <submittedName>
        <fullName evidence="1">Uncharacterized protein</fullName>
    </submittedName>
</protein>
<accession>A0A0P1AJ12</accession>
<sequence length="58" mass="6497">MTLATRQPQRSRLSWRLIEPCGQGSECLVRRTLLELTLDVCEDGGLRSGYIVTMAICV</sequence>